<dbReference type="EMBL" id="JADYXP020000004">
    <property type="protein sequence ID" value="KAL0126988.1"/>
    <property type="molecule type" value="Genomic_DNA"/>
</dbReference>
<gene>
    <name evidence="2" type="ORF">PUN28_005373</name>
</gene>
<organism evidence="2 3">
    <name type="scientific">Cardiocondyla obscurior</name>
    <dbReference type="NCBI Taxonomy" id="286306"/>
    <lineage>
        <taxon>Eukaryota</taxon>
        <taxon>Metazoa</taxon>
        <taxon>Ecdysozoa</taxon>
        <taxon>Arthropoda</taxon>
        <taxon>Hexapoda</taxon>
        <taxon>Insecta</taxon>
        <taxon>Pterygota</taxon>
        <taxon>Neoptera</taxon>
        <taxon>Endopterygota</taxon>
        <taxon>Hymenoptera</taxon>
        <taxon>Apocrita</taxon>
        <taxon>Aculeata</taxon>
        <taxon>Formicoidea</taxon>
        <taxon>Formicidae</taxon>
        <taxon>Myrmicinae</taxon>
        <taxon>Cardiocondyla</taxon>
    </lineage>
</organism>
<keyword evidence="3" id="KW-1185">Reference proteome</keyword>
<dbReference type="Proteomes" id="UP001430953">
    <property type="component" value="Unassembled WGS sequence"/>
</dbReference>
<feature type="region of interest" description="Disordered" evidence="1">
    <location>
        <begin position="1"/>
        <end position="35"/>
    </location>
</feature>
<evidence type="ECO:0000256" key="1">
    <source>
        <dbReference type="SAM" id="MobiDB-lite"/>
    </source>
</evidence>
<name>A0AAW2GG66_9HYME</name>
<evidence type="ECO:0000313" key="3">
    <source>
        <dbReference type="Proteomes" id="UP001430953"/>
    </source>
</evidence>
<reference evidence="2 3" key="1">
    <citation type="submission" date="2023-03" db="EMBL/GenBank/DDBJ databases">
        <title>High recombination rates correlate with genetic variation in Cardiocondyla obscurior ants.</title>
        <authorList>
            <person name="Errbii M."/>
        </authorList>
    </citation>
    <scope>NUCLEOTIDE SEQUENCE [LARGE SCALE GENOMIC DNA]</scope>
    <source>
        <strain evidence="2">Alpha-2009</strain>
        <tissue evidence="2">Whole body</tissue>
    </source>
</reference>
<dbReference type="AlphaFoldDB" id="A0AAW2GG66"/>
<protein>
    <submittedName>
        <fullName evidence="2">Uncharacterized protein</fullName>
    </submittedName>
</protein>
<evidence type="ECO:0000313" key="2">
    <source>
        <dbReference type="EMBL" id="KAL0126988.1"/>
    </source>
</evidence>
<feature type="region of interest" description="Disordered" evidence="1">
    <location>
        <begin position="81"/>
        <end position="100"/>
    </location>
</feature>
<sequence>MRKRKEETEKEHNKRYCRNTEGDRRGDGRSDGGGDGSGGCCDGGGSDSSSGHSCVCCCCDMNGLGIIDGMRMTRYRMTTSSGTGTVGISRGNPSSPSPGTSNCCKPYTSHYRTDFVLRASCAGYDRYDTDNVPIVLLNT</sequence>
<comment type="caution">
    <text evidence="2">The sequence shown here is derived from an EMBL/GenBank/DDBJ whole genome shotgun (WGS) entry which is preliminary data.</text>
</comment>
<accession>A0AAW2GG66</accession>
<feature type="compositionally biased region" description="Basic and acidic residues" evidence="1">
    <location>
        <begin position="1"/>
        <end position="32"/>
    </location>
</feature>
<feature type="compositionally biased region" description="Low complexity" evidence="1">
    <location>
        <begin position="81"/>
        <end position="98"/>
    </location>
</feature>
<proteinExistence type="predicted"/>